<dbReference type="EMBL" id="JAUPFM010000020">
    <property type="protein sequence ID" value="KAK2818520.1"/>
    <property type="molecule type" value="Genomic_DNA"/>
</dbReference>
<proteinExistence type="predicted"/>
<gene>
    <name evidence="1" type="ORF">Q5P01_024081</name>
</gene>
<protein>
    <submittedName>
        <fullName evidence="1">Uncharacterized protein</fullName>
    </submittedName>
</protein>
<reference evidence="1" key="1">
    <citation type="submission" date="2023-07" db="EMBL/GenBank/DDBJ databases">
        <title>Chromosome-level Genome Assembly of Striped Snakehead (Channa striata).</title>
        <authorList>
            <person name="Liu H."/>
        </authorList>
    </citation>
    <scope>NUCLEOTIDE SEQUENCE</scope>
    <source>
        <strain evidence="1">Gz</strain>
        <tissue evidence="1">Muscle</tissue>
    </source>
</reference>
<accession>A0AA88J7B9</accession>
<dbReference type="Proteomes" id="UP001187415">
    <property type="component" value="Unassembled WGS sequence"/>
</dbReference>
<organism evidence="1 2">
    <name type="scientific">Channa striata</name>
    <name type="common">Snakehead murrel</name>
    <name type="synonym">Ophicephalus striatus</name>
    <dbReference type="NCBI Taxonomy" id="64152"/>
    <lineage>
        <taxon>Eukaryota</taxon>
        <taxon>Metazoa</taxon>
        <taxon>Chordata</taxon>
        <taxon>Craniata</taxon>
        <taxon>Vertebrata</taxon>
        <taxon>Euteleostomi</taxon>
        <taxon>Actinopterygii</taxon>
        <taxon>Neopterygii</taxon>
        <taxon>Teleostei</taxon>
        <taxon>Neoteleostei</taxon>
        <taxon>Acanthomorphata</taxon>
        <taxon>Anabantaria</taxon>
        <taxon>Anabantiformes</taxon>
        <taxon>Channoidei</taxon>
        <taxon>Channidae</taxon>
        <taxon>Channa</taxon>
    </lineage>
</organism>
<sequence length="105" mass="11898">MDACSLIKCAGMMGNEYLAHTWRGVTHRGGDPSAAHCDPGDGPPKDQLVFSSRLSTRTAEKVRVWSELRLHGWIINRPFIKKSVRQTRKTTTRETLKNYNKVQSN</sequence>
<comment type="caution">
    <text evidence="1">The sequence shown here is derived from an EMBL/GenBank/DDBJ whole genome shotgun (WGS) entry which is preliminary data.</text>
</comment>
<evidence type="ECO:0000313" key="2">
    <source>
        <dbReference type="Proteomes" id="UP001187415"/>
    </source>
</evidence>
<name>A0AA88J7B9_CHASR</name>
<dbReference type="AlphaFoldDB" id="A0AA88J7B9"/>
<evidence type="ECO:0000313" key="1">
    <source>
        <dbReference type="EMBL" id="KAK2818520.1"/>
    </source>
</evidence>
<keyword evidence="2" id="KW-1185">Reference proteome</keyword>